<evidence type="ECO:0000313" key="1">
    <source>
        <dbReference type="EMBL" id="MPM88739.1"/>
    </source>
</evidence>
<comment type="caution">
    <text evidence="1">The sequence shown here is derived from an EMBL/GenBank/DDBJ whole genome shotgun (WGS) entry which is preliminary data.</text>
</comment>
<dbReference type="GO" id="GO:0004764">
    <property type="term" value="F:shikimate 3-dehydrogenase (NADP+) activity"/>
    <property type="evidence" value="ECO:0007669"/>
    <property type="project" value="UniProtKB-EC"/>
</dbReference>
<accession>A0A645DHG5</accession>
<dbReference type="GO" id="GO:0050661">
    <property type="term" value="F:NADP binding"/>
    <property type="evidence" value="ECO:0007669"/>
    <property type="project" value="TreeGrafter"/>
</dbReference>
<dbReference type="AlphaFoldDB" id="A0A645DHG5"/>
<dbReference type="SUPFAM" id="SSF51735">
    <property type="entry name" value="NAD(P)-binding Rossmann-fold domains"/>
    <property type="match status" value="1"/>
</dbReference>
<gene>
    <name evidence="1" type="primary">aroE_40</name>
    <name evidence="1" type="ORF">SDC9_135843</name>
</gene>
<dbReference type="EMBL" id="VSSQ01036301">
    <property type="protein sequence ID" value="MPM88739.1"/>
    <property type="molecule type" value="Genomic_DNA"/>
</dbReference>
<dbReference type="PANTHER" id="PTHR21089">
    <property type="entry name" value="SHIKIMATE DEHYDROGENASE"/>
    <property type="match status" value="1"/>
</dbReference>
<dbReference type="GO" id="GO:0005829">
    <property type="term" value="C:cytosol"/>
    <property type="evidence" value="ECO:0007669"/>
    <property type="project" value="TreeGrafter"/>
</dbReference>
<name>A0A645DHG5_9ZZZZ</name>
<reference evidence="1" key="1">
    <citation type="submission" date="2019-08" db="EMBL/GenBank/DDBJ databases">
        <authorList>
            <person name="Kucharzyk K."/>
            <person name="Murdoch R.W."/>
            <person name="Higgins S."/>
            <person name="Loffler F."/>
        </authorList>
    </citation>
    <scope>NUCLEOTIDE SEQUENCE</scope>
</reference>
<dbReference type="GO" id="GO:0019632">
    <property type="term" value="P:shikimate metabolic process"/>
    <property type="evidence" value="ECO:0007669"/>
    <property type="project" value="TreeGrafter"/>
</dbReference>
<dbReference type="EC" id="1.1.1.25" evidence="1"/>
<keyword evidence="1" id="KW-0560">Oxidoreductase</keyword>
<dbReference type="PANTHER" id="PTHR21089:SF1">
    <property type="entry name" value="BIFUNCTIONAL 3-DEHYDROQUINATE DEHYDRATASE_SHIKIMATE DEHYDROGENASE, CHLOROPLASTIC"/>
    <property type="match status" value="1"/>
</dbReference>
<dbReference type="InterPro" id="IPR036291">
    <property type="entry name" value="NAD(P)-bd_dom_sf"/>
</dbReference>
<protein>
    <submittedName>
        <fullName evidence="1">Shikimate dehydrogenase (NADP(+))</fullName>
        <ecNumber evidence="1">1.1.1.25</ecNumber>
    </submittedName>
</protein>
<sequence>MALLQQGAQVRLACRRQSTALPLEGAVYCPWSEIGNTIETAGCNLLINATPLGMEGTSPSGGQNESGGDFTDLSFLDILQPGALVYDLIYAPRETFLLRQAKAKGFAVMNGLAHLVCQAALSFEHFTGRAPDPNIIEELIASL</sequence>
<dbReference type="InterPro" id="IPR022893">
    <property type="entry name" value="Shikimate_DH_fam"/>
</dbReference>
<dbReference type="Gene3D" id="3.40.50.720">
    <property type="entry name" value="NAD(P)-binding Rossmann-like Domain"/>
    <property type="match status" value="1"/>
</dbReference>
<proteinExistence type="predicted"/>
<dbReference type="GO" id="GO:0009423">
    <property type="term" value="P:chorismate biosynthetic process"/>
    <property type="evidence" value="ECO:0007669"/>
    <property type="project" value="TreeGrafter"/>
</dbReference>
<organism evidence="1">
    <name type="scientific">bioreactor metagenome</name>
    <dbReference type="NCBI Taxonomy" id="1076179"/>
    <lineage>
        <taxon>unclassified sequences</taxon>
        <taxon>metagenomes</taxon>
        <taxon>ecological metagenomes</taxon>
    </lineage>
</organism>